<organism evidence="1 2">
    <name type="scientific">Paenibacillus cucumis</name>
    <name type="common">ex Kampfer et al. 2016</name>
    <dbReference type="NCBI Taxonomy" id="1776858"/>
    <lineage>
        <taxon>Bacteria</taxon>
        <taxon>Bacillati</taxon>
        <taxon>Bacillota</taxon>
        <taxon>Bacilli</taxon>
        <taxon>Bacillales</taxon>
        <taxon>Paenibacillaceae</taxon>
        <taxon>Paenibacillus</taxon>
    </lineage>
</organism>
<name>A0ABS7KKV3_9BACL</name>
<gene>
    <name evidence="1" type="ORF">H7T88_16465</name>
</gene>
<sequence>MKKKMYSLGALTVIVAIVAVPTSFAAAFTFFSRFINFTKYYDSGNTEICKILKSRPTWSVV</sequence>
<dbReference type="RefSeq" id="WP_221789379.1">
    <property type="nucleotide sequence ID" value="NZ_JACLIC010000025.1"/>
</dbReference>
<keyword evidence="2" id="KW-1185">Reference proteome</keyword>
<dbReference type="EMBL" id="JACLIC010000025">
    <property type="protein sequence ID" value="MBY0204819.1"/>
    <property type="molecule type" value="Genomic_DNA"/>
</dbReference>
<accession>A0ABS7KKV3</accession>
<evidence type="ECO:0008006" key="3">
    <source>
        <dbReference type="Google" id="ProtNLM"/>
    </source>
</evidence>
<proteinExistence type="predicted"/>
<evidence type="ECO:0000313" key="1">
    <source>
        <dbReference type="EMBL" id="MBY0204819.1"/>
    </source>
</evidence>
<protein>
    <recommendedName>
        <fullName evidence="3">Secreted protein</fullName>
    </recommendedName>
</protein>
<dbReference type="Proteomes" id="UP000706031">
    <property type="component" value="Unassembled WGS sequence"/>
</dbReference>
<reference evidence="1 2" key="1">
    <citation type="submission" date="2020-08" db="EMBL/GenBank/DDBJ databases">
        <title>Fungal Genomes of the International Space Station.</title>
        <authorList>
            <person name="Seuylemezian A."/>
            <person name="Singh N.K."/>
            <person name="Wood J."/>
            <person name="Venkateswaran K."/>
        </authorList>
    </citation>
    <scope>NUCLEOTIDE SEQUENCE [LARGE SCALE GENOMIC DNA]</scope>
    <source>
        <strain evidence="1 2">S/N-304-OC-R4</strain>
    </source>
</reference>
<evidence type="ECO:0000313" key="2">
    <source>
        <dbReference type="Proteomes" id="UP000706031"/>
    </source>
</evidence>
<comment type="caution">
    <text evidence="1">The sequence shown here is derived from an EMBL/GenBank/DDBJ whole genome shotgun (WGS) entry which is preliminary data.</text>
</comment>